<evidence type="ECO:0000313" key="10">
    <source>
        <dbReference type="Proteomes" id="UP000326202"/>
    </source>
</evidence>
<organism evidence="9 10">
    <name type="scientific">Hypericibacter terrae</name>
    <dbReference type="NCBI Taxonomy" id="2602015"/>
    <lineage>
        <taxon>Bacteria</taxon>
        <taxon>Pseudomonadati</taxon>
        <taxon>Pseudomonadota</taxon>
        <taxon>Alphaproteobacteria</taxon>
        <taxon>Rhodospirillales</taxon>
        <taxon>Dongiaceae</taxon>
        <taxon>Hypericibacter</taxon>
    </lineage>
</organism>
<dbReference type="InterPro" id="IPR003594">
    <property type="entry name" value="HATPase_dom"/>
</dbReference>
<dbReference type="Gene3D" id="3.30.565.10">
    <property type="entry name" value="Histidine kinase-like ATPase, C-terminal domain"/>
    <property type="match status" value="1"/>
</dbReference>
<dbReference type="PANTHER" id="PTHR43711:SF31">
    <property type="entry name" value="HISTIDINE KINASE"/>
    <property type="match status" value="1"/>
</dbReference>
<feature type="domain" description="Histidine kinase" evidence="8">
    <location>
        <begin position="345"/>
        <end position="565"/>
    </location>
</feature>
<keyword evidence="7" id="KW-1133">Transmembrane helix</keyword>
<dbReference type="AlphaFoldDB" id="A0A5J6ME02"/>
<dbReference type="SMART" id="SM00387">
    <property type="entry name" value="HATPase_c"/>
    <property type="match status" value="1"/>
</dbReference>
<evidence type="ECO:0000259" key="8">
    <source>
        <dbReference type="PROSITE" id="PS50109"/>
    </source>
</evidence>
<dbReference type="SUPFAM" id="SSF47384">
    <property type="entry name" value="Homodimeric domain of signal transducing histidine kinase"/>
    <property type="match status" value="1"/>
</dbReference>
<protein>
    <recommendedName>
        <fullName evidence="2">histidine kinase</fullName>
        <ecNumber evidence="2">2.7.13.3</ecNumber>
    </recommendedName>
</protein>
<keyword evidence="5" id="KW-0418">Kinase</keyword>
<keyword evidence="6" id="KW-0902">Two-component regulatory system</keyword>
<dbReference type="EMBL" id="CP042906">
    <property type="protein sequence ID" value="QEX15658.1"/>
    <property type="molecule type" value="Genomic_DNA"/>
</dbReference>
<dbReference type="PANTHER" id="PTHR43711">
    <property type="entry name" value="TWO-COMPONENT HISTIDINE KINASE"/>
    <property type="match status" value="1"/>
</dbReference>
<dbReference type="InterPro" id="IPR036890">
    <property type="entry name" value="HATPase_C_sf"/>
</dbReference>
<evidence type="ECO:0000256" key="7">
    <source>
        <dbReference type="SAM" id="Phobius"/>
    </source>
</evidence>
<keyword evidence="7" id="KW-0812">Transmembrane</keyword>
<comment type="catalytic activity">
    <reaction evidence="1">
        <text>ATP + protein L-histidine = ADP + protein N-phospho-L-histidine.</text>
        <dbReference type="EC" id="2.7.13.3"/>
    </reaction>
</comment>
<feature type="transmembrane region" description="Helical" evidence="7">
    <location>
        <begin position="27"/>
        <end position="48"/>
    </location>
</feature>
<sequence>MSPADGPQPTPPQDRIWTRPRWGAGTVVPILAAVSFASILAMGVLFAVTTHSDTLHRAENECQRMAAVAAVHVGRIAEESGRSLRVIAQWIERNPGAPLDSPDLIALADVLNIDPGQTRAIAVVDSTGQAVMLDSARAGLAFDVSARSFFPVARDGPEGTLLFAPPVRNLDTNELTVPALYKIAVQGRELVIATAFSVGRVQDLMTSLLADYHGSLLLKSGDRVLVGAIENGSDEGTEKVASEALLGGPSAGAPSSPDQIACSRPVVGTSLLVEARLDRQALFLRWDKIVLASSALMLVVLALVVFLSIELGSFYRRLRSSEDSLRDSLAHANEANQAKTMFLANMSHELRTPLNAIIGFSELIERQAFGPISDRYRGYVTDILQSGRHLLSIVNQLLDMASIEANKDRLDRRPMDPRAAIESAVAMLRGTAQSSGVAIELETGGLPARMVCNERAFRQIVANLVSNAVKFSPQGSAVRVGGLADGPDFIMLTVADQGIGMAPSDRAKLFTPFWRGENVWTRRSDGIGLGLALTRRLIEGLGGRIEVESEAGKGSRFTVRLPVSPPAASGKSAAA</sequence>
<dbReference type="InterPro" id="IPR050736">
    <property type="entry name" value="Sensor_HK_Regulatory"/>
</dbReference>
<proteinExistence type="predicted"/>
<dbReference type="InterPro" id="IPR005467">
    <property type="entry name" value="His_kinase_dom"/>
</dbReference>
<keyword evidence="3" id="KW-0597">Phosphoprotein</keyword>
<dbReference type="PROSITE" id="PS50109">
    <property type="entry name" value="HIS_KIN"/>
    <property type="match status" value="1"/>
</dbReference>
<feature type="transmembrane region" description="Helical" evidence="7">
    <location>
        <begin position="289"/>
        <end position="309"/>
    </location>
</feature>
<accession>A0A5J6ME02</accession>
<dbReference type="SMART" id="SM00388">
    <property type="entry name" value="HisKA"/>
    <property type="match status" value="1"/>
</dbReference>
<name>A0A5J6ME02_9PROT</name>
<dbReference type="Pfam" id="PF02518">
    <property type="entry name" value="HATPase_c"/>
    <property type="match status" value="1"/>
</dbReference>
<dbReference type="Gene3D" id="3.30.450.20">
    <property type="entry name" value="PAS domain"/>
    <property type="match status" value="1"/>
</dbReference>
<gene>
    <name evidence="9" type="ORF">FRZ44_09450</name>
</gene>
<dbReference type="InterPro" id="IPR003661">
    <property type="entry name" value="HisK_dim/P_dom"/>
</dbReference>
<dbReference type="OrthoDB" id="9813151at2"/>
<keyword evidence="10" id="KW-1185">Reference proteome</keyword>
<keyword evidence="7" id="KW-0472">Membrane</keyword>
<dbReference type="Pfam" id="PF00512">
    <property type="entry name" value="HisKA"/>
    <property type="match status" value="1"/>
</dbReference>
<evidence type="ECO:0000256" key="6">
    <source>
        <dbReference type="ARBA" id="ARBA00023012"/>
    </source>
</evidence>
<dbReference type="EC" id="2.7.13.3" evidence="2"/>
<dbReference type="KEGG" id="htq:FRZ44_09450"/>
<dbReference type="PRINTS" id="PR00344">
    <property type="entry name" value="BCTRLSENSOR"/>
</dbReference>
<reference evidence="9 10" key="1">
    <citation type="submission" date="2019-08" db="EMBL/GenBank/DDBJ databases">
        <title>Hyperibacter terrae gen. nov., sp. nov. and Hyperibacter viscosus sp. nov., two new members in the family Rhodospirillaceae isolated from the rhizosphere of Hypericum perforatum.</title>
        <authorList>
            <person name="Noviana Z."/>
        </authorList>
    </citation>
    <scope>NUCLEOTIDE SEQUENCE [LARGE SCALE GENOMIC DNA]</scope>
    <source>
        <strain evidence="9 10">R5913</strain>
    </source>
</reference>
<evidence type="ECO:0000256" key="3">
    <source>
        <dbReference type="ARBA" id="ARBA00022553"/>
    </source>
</evidence>
<evidence type="ECO:0000256" key="1">
    <source>
        <dbReference type="ARBA" id="ARBA00000085"/>
    </source>
</evidence>
<dbReference type="CDD" id="cd16922">
    <property type="entry name" value="HATPase_EvgS-ArcB-TorS-like"/>
    <property type="match status" value="1"/>
</dbReference>
<evidence type="ECO:0000256" key="2">
    <source>
        <dbReference type="ARBA" id="ARBA00012438"/>
    </source>
</evidence>
<evidence type="ECO:0000313" key="9">
    <source>
        <dbReference type="EMBL" id="QEX15658.1"/>
    </source>
</evidence>
<dbReference type="CDD" id="cd00082">
    <property type="entry name" value="HisKA"/>
    <property type="match status" value="1"/>
</dbReference>
<evidence type="ECO:0000256" key="5">
    <source>
        <dbReference type="ARBA" id="ARBA00022777"/>
    </source>
</evidence>
<keyword evidence="4" id="KW-0808">Transferase</keyword>
<dbReference type="GO" id="GO:0000155">
    <property type="term" value="F:phosphorelay sensor kinase activity"/>
    <property type="evidence" value="ECO:0007669"/>
    <property type="project" value="InterPro"/>
</dbReference>
<dbReference type="InterPro" id="IPR036097">
    <property type="entry name" value="HisK_dim/P_sf"/>
</dbReference>
<evidence type="ECO:0000256" key="4">
    <source>
        <dbReference type="ARBA" id="ARBA00022679"/>
    </source>
</evidence>
<dbReference type="InterPro" id="IPR004358">
    <property type="entry name" value="Sig_transdc_His_kin-like_C"/>
</dbReference>
<dbReference type="SUPFAM" id="SSF55874">
    <property type="entry name" value="ATPase domain of HSP90 chaperone/DNA topoisomerase II/histidine kinase"/>
    <property type="match status" value="1"/>
</dbReference>
<dbReference type="Gene3D" id="1.10.287.130">
    <property type="match status" value="1"/>
</dbReference>
<dbReference type="Proteomes" id="UP000326202">
    <property type="component" value="Chromosome"/>
</dbReference>